<reference evidence="2 3" key="1">
    <citation type="submission" date="2014-04" db="EMBL/GenBank/DDBJ databases">
        <authorList>
            <consortium name="DOE Joint Genome Institute"/>
            <person name="Kuo A."/>
            <person name="Kohler A."/>
            <person name="Costa M.D."/>
            <person name="Nagy L.G."/>
            <person name="Floudas D."/>
            <person name="Copeland A."/>
            <person name="Barry K.W."/>
            <person name="Cichocki N."/>
            <person name="Veneault-Fourrey C."/>
            <person name="LaButti K."/>
            <person name="Lindquist E.A."/>
            <person name="Lipzen A."/>
            <person name="Lundell T."/>
            <person name="Morin E."/>
            <person name="Murat C."/>
            <person name="Sun H."/>
            <person name="Tunlid A."/>
            <person name="Henrissat B."/>
            <person name="Grigoriev I.V."/>
            <person name="Hibbett D.S."/>
            <person name="Martin F."/>
            <person name="Nordberg H.P."/>
            <person name="Cantor M.N."/>
            <person name="Hua S.X."/>
        </authorList>
    </citation>
    <scope>NUCLEOTIDE SEQUENCE [LARGE SCALE GENOMIC DNA]</scope>
    <source>
        <strain evidence="2 3">Marx 270</strain>
    </source>
</reference>
<evidence type="ECO:0000256" key="1">
    <source>
        <dbReference type="SAM" id="MobiDB-lite"/>
    </source>
</evidence>
<gene>
    <name evidence="2" type="ORF">M404DRAFT_32738</name>
</gene>
<dbReference type="Proteomes" id="UP000054217">
    <property type="component" value="Unassembled WGS sequence"/>
</dbReference>
<accession>A0A0C3N7H6</accession>
<dbReference type="EMBL" id="KN832036">
    <property type="protein sequence ID" value="KIN96999.1"/>
    <property type="molecule type" value="Genomic_DNA"/>
</dbReference>
<evidence type="ECO:0000313" key="2">
    <source>
        <dbReference type="EMBL" id="KIN96999.1"/>
    </source>
</evidence>
<feature type="region of interest" description="Disordered" evidence="1">
    <location>
        <begin position="66"/>
        <end position="95"/>
    </location>
</feature>
<evidence type="ECO:0000313" key="3">
    <source>
        <dbReference type="Proteomes" id="UP000054217"/>
    </source>
</evidence>
<dbReference type="InParanoid" id="A0A0C3N7H6"/>
<reference evidence="3" key="2">
    <citation type="submission" date="2015-01" db="EMBL/GenBank/DDBJ databases">
        <title>Evolutionary Origins and Diversification of the Mycorrhizal Mutualists.</title>
        <authorList>
            <consortium name="DOE Joint Genome Institute"/>
            <consortium name="Mycorrhizal Genomics Consortium"/>
            <person name="Kohler A."/>
            <person name="Kuo A."/>
            <person name="Nagy L.G."/>
            <person name="Floudas D."/>
            <person name="Copeland A."/>
            <person name="Barry K.W."/>
            <person name="Cichocki N."/>
            <person name="Veneault-Fourrey C."/>
            <person name="LaButti K."/>
            <person name="Lindquist E.A."/>
            <person name="Lipzen A."/>
            <person name="Lundell T."/>
            <person name="Morin E."/>
            <person name="Murat C."/>
            <person name="Riley R."/>
            <person name="Ohm R."/>
            <person name="Sun H."/>
            <person name="Tunlid A."/>
            <person name="Henrissat B."/>
            <person name="Grigoriev I.V."/>
            <person name="Hibbett D.S."/>
            <person name="Martin F."/>
        </authorList>
    </citation>
    <scope>NUCLEOTIDE SEQUENCE [LARGE SCALE GENOMIC DNA]</scope>
    <source>
        <strain evidence="3">Marx 270</strain>
    </source>
</reference>
<dbReference type="HOGENOM" id="CLU_2373658_0_0_1"/>
<keyword evidence="3" id="KW-1185">Reference proteome</keyword>
<name>A0A0C3N7H6_PISTI</name>
<proteinExistence type="predicted"/>
<sequence length="95" mass="10213">MICDWPAATIAVARKLTDLYIVFAAYSAIHTVVQISARSYSPWRRATSSHLDVPADTFWAGNTVSGQEHASAQQGVALPAQQPPDTYTEAHPSSG</sequence>
<organism evidence="2 3">
    <name type="scientific">Pisolithus tinctorius Marx 270</name>
    <dbReference type="NCBI Taxonomy" id="870435"/>
    <lineage>
        <taxon>Eukaryota</taxon>
        <taxon>Fungi</taxon>
        <taxon>Dikarya</taxon>
        <taxon>Basidiomycota</taxon>
        <taxon>Agaricomycotina</taxon>
        <taxon>Agaricomycetes</taxon>
        <taxon>Agaricomycetidae</taxon>
        <taxon>Boletales</taxon>
        <taxon>Sclerodermatineae</taxon>
        <taxon>Pisolithaceae</taxon>
        <taxon>Pisolithus</taxon>
    </lineage>
</organism>
<dbReference type="AlphaFoldDB" id="A0A0C3N7H6"/>
<protein>
    <submittedName>
        <fullName evidence="2">Uncharacterized protein</fullName>
    </submittedName>
</protein>